<comment type="caution">
    <text evidence="3">The sequence shown here is derived from an EMBL/GenBank/DDBJ whole genome shotgun (WGS) entry which is preliminary data.</text>
</comment>
<dbReference type="Gene3D" id="1.10.10.10">
    <property type="entry name" value="Winged helix-like DNA-binding domain superfamily/Winged helix DNA-binding domain"/>
    <property type="match status" value="1"/>
</dbReference>
<dbReference type="AlphaFoldDB" id="A0A9D1GWS0"/>
<evidence type="ECO:0000313" key="4">
    <source>
        <dbReference type="Proteomes" id="UP000886842"/>
    </source>
</evidence>
<organism evidence="3 4">
    <name type="scientific">Candidatus Avipropionibacterium avicola</name>
    <dbReference type="NCBI Taxonomy" id="2840701"/>
    <lineage>
        <taxon>Bacteria</taxon>
        <taxon>Bacillati</taxon>
        <taxon>Actinomycetota</taxon>
        <taxon>Actinomycetes</taxon>
        <taxon>Propionibacteriales</taxon>
        <taxon>Propionibacteriaceae</taxon>
        <taxon>Propionibacteriaceae incertae sedis</taxon>
        <taxon>Candidatus Avipropionibacterium</taxon>
    </lineage>
</organism>
<dbReference type="Pfam" id="PF01978">
    <property type="entry name" value="TrmB"/>
    <property type="match status" value="1"/>
</dbReference>
<protein>
    <submittedName>
        <fullName evidence="3">TrmB family transcriptional regulator</fullName>
    </submittedName>
</protein>
<accession>A0A9D1GWS0</accession>
<sequence length="276" mass="29998">MMERLVELGLTQSEARTYLALLQQPEATGYELANAAGLQRANAYAALKSLTDKGFATQSGDTPARFVAASPEQALGQIKRRTQRRVDSLVADLAHLAEPSARTTFHTLQGTEAIIQRVAALVDGARDRVAVCCWSEDLDWLAAPLRAASASGCQVVVNVFGDSDLDVGEVFQHEDPDRTVGGHLLLVAIDHRVALVSTLEHQPSAIQTDQPALSRVVEKLIRQEAYLAAIFERHHDLLTESFGPHLVELRSRLLPADQADELVSIVGFGADDFTDL</sequence>
<evidence type="ECO:0000313" key="3">
    <source>
        <dbReference type="EMBL" id="HIT74632.1"/>
    </source>
</evidence>
<reference evidence="3" key="2">
    <citation type="journal article" date="2021" name="PeerJ">
        <title>Extensive microbial diversity within the chicken gut microbiome revealed by metagenomics and culture.</title>
        <authorList>
            <person name="Gilroy R."/>
            <person name="Ravi A."/>
            <person name="Getino M."/>
            <person name="Pursley I."/>
            <person name="Horton D.L."/>
            <person name="Alikhan N.F."/>
            <person name="Baker D."/>
            <person name="Gharbi K."/>
            <person name="Hall N."/>
            <person name="Watson M."/>
            <person name="Adriaenssens E.M."/>
            <person name="Foster-Nyarko E."/>
            <person name="Jarju S."/>
            <person name="Secka A."/>
            <person name="Antonio M."/>
            <person name="Oren A."/>
            <person name="Chaudhuri R.R."/>
            <person name="La Ragione R."/>
            <person name="Hildebrand F."/>
            <person name="Pallen M.J."/>
        </authorList>
    </citation>
    <scope>NUCLEOTIDE SEQUENCE</scope>
    <source>
        <strain evidence="3">ChiGjej1B1-24693</strain>
    </source>
</reference>
<dbReference type="SUPFAM" id="SSF46785">
    <property type="entry name" value="Winged helix' DNA-binding domain"/>
    <property type="match status" value="1"/>
</dbReference>
<dbReference type="Proteomes" id="UP000886842">
    <property type="component" value="Unassembled WGS sequence"/>
</dbReference>
<dbReference type="InterPro" id="IPR036388">
    <property type="entry name" value="WH-like_DNA-bd_sf"/>
</dbReference>
<dbReference type="InterPro" id="IPR021586">
    <property type="entry name" value="Tscrpt_reg_TrmB_C"/>
</dbReference>
<reference evidence="3" key="1">
    <citation type="submission" date="2020-10" db="EMBL/GenBank/DDBJ databases">
        <authorList>
            <person name="Gilroy R."/>
        </authorList>
    </citation>
    <scope>NUCLEOTIDE SEQUENCE</scope>
    <source>
        <strain evidence="3">ChiGjej1B1-24693</strain>
    </source>
</reference>
<dbReference type="EMBL" id="DVLP01000099">
    <property type="protein sequence ID" value="HIT74632.1"/>
    <property type="molecule type" value="Genomic_DNA"/>
</dbReference>
<dbReference type="PANTHER" id="PTHR34293:SF1">
    <property type="entry name" value="HTH-TYPE TRANSCRIPTIONAL REGULATOR TRMBL2"/>
    <property type="match status" value="1"/>
</dbReference>
<feature type="domain" description="Transcription regulator TrmB C-terminal" evidence="2">
    <location>
        <begin position="106"/>
        <end position="200"/>
    </location>
</feature>
<proteinExistence type="predicted"/>
<dbReference type="InterPro" id="IPR036390">
    <property type="entry name" value="WH_DNA-bd_sf"/>
</dbReference>
<name>A0A9D1GWS0_9ACTN</name>
<dbReference type="CDD" id="cd09124">
    <property type="entry name" value="PLDc_like_TrmB_middle"/>
    <property type="match status" value="1"/>
</dbReference>
<dbReference type="InterPro" id="IPR051797">
    <property type="entry name" value="TrmB-like"/>
</dbReference>
<dbReference type="PANTHER" id="PTHR34293">
    <property type="entry name" value="HTH-TYPE TRANSCRIPTIONAL REGULATOR TRMBL2"/>
    <property type="match status" value="1"/>
</dbReference>
<gene>
    <name evidence="3" type="ORF">IAA98_03520</name>
</gene>
<evidence type="ECO:0000259" key="2">
    <source>
        <dbReference type="Pfam" id="PF11495"/>
    </source>
</evidence>
<dbReference type="Pfam" id="PF11495">
    <property type="entry name" value="Regulator_TrmB"/>
    <property type="match status" value="1"/>
</dbReference>
<evidence type="ECO:0000259" key="1">
    <source>
        <dbReference type="Pfam" id="PF01978"/>
    </source>
</evidence>
<dbReference type="InterPro" id="IPR002831">
    <property type="entry name" value="Tscrpt_reg_TrmB_N"/>
</dbReference>
<feature type="domain" description="Transcription regulator TrmB N-terminal" evidence="1">
    <location>
        <begin position="7"/>
        <end position="72"/>
    </location>
</feature>